<evidence type="ECO:0000259" key="3">
    <source>
        <dbReference type="Pfam" id="PF01210"/>
    </source>
</evidence>
<comment type="caution">
    <text evidence="5">The sequence shown here is derived from an EMBL/GenBank/DDBJ whole genome shotgun (WGS) entry which is preliminary data.</text>
</comment>
<dbReference type="EMBL" id="VSSQ01003505">
    <property type="protein sequence ID" value="MPM21025.1"/>
    <property type="molecule type" value="Genomic_DNA"/>
</dbReference>
<sequence>MMKISVLGCGRWGAFQAWYAARCGHDVLMWGRPGEPDIEELISTRRNSYLELPSGLNLTTDLDAAVGHADLIIISISSQALRSFAARLDEYDLSRKPFLLCMKGLEQDTGKRLTTVMSESIKQPIRVAVLSGPGHVQSYTAGIPGAMVVDSEDKAHIKWIIDSLGSELIRLYIGNDLIGTEIGAAAKNVIGLAAGMLDGFGYTSLKGALMARGAREVARLIKAMGGNELSAYGLCHLGDYEATLFSEFSQNRMFGETFVKGETYTKLAEGVYTVKAMVKLSDELGVELPISRAVLNIVHHGADPKQELTGLFLRSVKSEFD</sequence>
<dbReference type="EC" id="1.1.1.94" evidence="5"/>
<dbReference type="GO" id="GO:0046168">
    <property type="term" value="P:glycerol-3-phosphate catabolic process"/>
    <property type="evidence" value="ECO:0007669"/>
    <property type="project" value="InterPro"/>
</dbReference>
<dbReference type="PANTHER" id="PTHR11728:SF1">
    <property type="entry name" value="GLYCEROL-3-PHOSPHATE DEHYDROGENASE [NAD(+)] 2, CHLOROPLASTIC"/>
    <property type="match status" value="1"/>
</dbReference>
<dbReference type="NCBIfam" id="NF000940">
    <property type="entry name" value="PRK00094.1-2"/>
    <property type="match status" value="1"/>
</dbReference>
<organism evidence="5">
    <name type="scientific">bioreactor metagenome</name>
    <dbReference type="NCBI Taxonomy" id="1076179"/>
    <lineage>
        <taxon>unclassified sequences</taxon>
        <taxon>metagenomes</taxon>
        <taxon>ecological metagenomes</taxon>
    </lineage>
</organism>
<dbReference type="GO" id="GO:0005975">
    <property type="term" value="P:carbohydrate metabolic process"/>
    <property type="evidence" value="ECO:0007669"/>
    <property type="project" value="InterPro"/>
</dbReference>
<evidence type="ECO:0000313" key="5">
    <source>
        <dbReference type="EMBL" id="MPM21025.1"/>
    </source>
</evidence>
<dbReference type="Pfam" id="PF01210">
    <property type="entry name" value="NAD_Gly3P_dh_N"/>
    <property type="match status" value="1"/>
</dbReference>
<protein>
    <submittedName>
        <fullName evidence="5">Glycerol-3-phosphate dehydrogenase [NAD(P)+]</fullName>
        <ecNumber evidence="5">1.1.1.94</ecNumber>
    </submittedName>
</protein>
<evidence type="ECO:0000256" key="2">
    <source>
        <dbReference type="ARBA" id="ARBA00023002"/>
    </source>
</evidence>
<dbReference type="HAMAP" id="MF_00394">
    <property type="entry name" value="NAD_Glyc3P_dehydrog"/>
    <property type="match status" value="1"/>
</dbReference>
<dbReference type="SUPFAM" id="SSF51735">
    <property type="entry name" value="NAD(P)-binding Rossmann-fold domains"/>
    <property type="match status" value="1"/>
</dbReference>
<dbReference type="InterPro" id="IPR036291">
    <property type="entry name" value="NAD(P)-bd_dom_sf"/>
</dbReference>
<dbReference type="InterPro" id="IPR011128">
    <property type="entry name" value="G3P_DH_NAD-dep_N"/>
</dbReference>
<dbReference type="Gene3D" id="3.40.50.720">
    <property type="entry name" value="NAD(P)-binding Rossmann-like Domain"/>
    <property type="match status" value="1"/>
</dbReference>
<dbReference type="GO" id="GO:0047952">
    <property type="term" value="F:glycerol-3-phosphate dehydrogenase [NAD(P)+] activity"/>
    <property type="evidence" value="ECO:0007669"/>
    <property type="project" value="UniProtKB-EC"/>
</dbReference>
<accession>A0A644XXV4</accession>
<gene>
    <name evidence="5" type="primary">gpsA_16</name>
    <name evidence="5" type="ORF">SDC9_67464</name>
</gene>
<dbReference type="PRINTS" id="PR00077">
    <property type="entry name" value="GPDHDRGNASE"/>
</dbReference>
<dbReference type="AlphaFoldDB" id="A0A644XXV4"/>
<evidence type="ECO:0000259" key="4">
    <source>
        <dbReference type="Pfam" id="PF07479"/>
    </source>
</evidence>
<dbReference type="InterPro" id="IPR008927">
    <property type="entry name" value="6-PGluconate_DH-like_C_sf"/>
</dbReference>
<feature type="domain" description="Glycerol-3-phosphate dehydrogenase NAD-dependent N-terminal" evidence="3">
    <location>
        <begin position="3"/>
        <end position="155"/>
    </location>
</feature>
<dbReference type="PROSITE" id="PS00957">
    <property type="entry name" value="NAD_G3PDH"/>
    <property type="match status" value="1"/>
</dbReference>
<keyword evidence="2 5" id="KW-0560">Oxidoreductase</keyword>
<dbReference type="SUPFAM" id="SSF48179">
    <property type="entry name" value="6-phosphogluconate dehydrogenase C-terminal domain-like"/>
    <property type="match status" value="1"/>
</dbReference>
<evidence type="ECO:0000256" key="1">
    <source>
        <dbReference type="ARBA" id="ARBA00011009"/>
    </source>
</evidence>
<name>A0A644XXV4_9ZZZZ</name>
<dbReference type="InterPro" id="IPR006168">
    <property type="entry name" value="G3P_DH_NAD-dep"/>
</dbReference>
<dbReference type="InterPro" id="IPR013328">
    <property type="entry name" value="6PGD_dom2"/>
</dbReference>
<dbReference type="InterPro" id="IPR006109">
    <property type="entry name" value="G3P_DH_NAD-dep_C"/>
</dbReference>
<dbReference type="GO" id="GO:0005829">
    <property type="term" value="C:cytosol"/>
    <property type="evidence" value="ECO:0007669"/>
    <property type="project" value="TreeGrafter"/>
</dbReference>
<dbReference type="GO" id="GO:0051287">
    <property type="term" value="F:NAD binding"/>
    <property type="evidence" value="ECO:0007669"/>
    <property type="project" value="InterPro"/>
</dbReference>
<dbReference type="PANTHER" id="PTHR11728">
    <property type="entry name" value="GLYCEROL-3-PHOSPHATE DEHYDROGENASE"/>
    <property type="match status" value="1"/>
</dbReference>
<dbReference type="PIRSF" id="PIRSF000114">
    <property type="entry name" value="Glycerol-3-P_dh"/>
    <property type="match status" value="1"/>
</dbReference>
<dbReference type="Gene3D" id="1.10.1040.10">
    <property type="entry name" value="N-(1-d-carboxylethyl)-l-norvaline Dehydrogenase, domain 2"/>
    <property type="match status" value="1"/>
</dbReference>
<dbReference type="Pfam" id="PF07479">
    <property type="entry name" value="NAD_Gly3P_dh_C"/>
    <property type="match status" value="1"/>
</dbReference>
<proteinExistence type="inferred from homology"/>
<feature type="domain" description="Glycerol-3-phosphate dehydrogenase NAD-dependent C-terminal" evidence="4">
    <location>
        <begin position="176"/>
        <end position="307"/>
    </location>
</feature>
<comment type="similarity">
    <text evidence="1">Belongs to the NAD-dependent glycerol-3-phosphate dehydrogenase family.</text>
</comment>
<reference evidence="5" key="1">
    <citation type="submission" date="2019-08" db="EMBL/GenBank/DDBJ databases">
        <authorList>
            <person name="Kucharzyk K."/>
            <person name="Murdoch R.W."/>
            <person name="Higgins S."/>
            <person name="Loffler F."/>
        </authorList>
    </citation>
    <scope>NUCLEOTIDE SEQUENCE</scope>
</reference>